<reference evidence="2" key="1">
    <citation type="submission" date="2015-07" db="EMBL/GenBank/DDBJ databases">
        <title>Whole genome sequence of an Ensifer adhaerens strain isolated from a cave pool in the Wind Cave National Park.</title>
        <authorList>
            <person name="Eng W.W.H."/>
            <person name="Gan H.M."/>
            <person name="Barton H.A."/>
            <person name="Savka M.A."/>
        </authorList>
    </citation>
    <scope>NUCLEOTIDE SEQUENCE [LARGE SCALE GENOMIC DNA]</scope>
    <source>
        <strain evidence="2">SD006</strain>
    </source>
</reference>
<evidence type="ECO:0000313" key="1">
    <source>
        <dbReference type="EMBL" id="KOF22648.1"/>
    </source>
</evidence>
<name>A0A0L8C7A7_ENSAD</name>
<gene>
    <name evidence="1" type="ORF">AC244_03850</name>
</gene>
<evidence type="ECO:0000313" key="2">
    <source>
        <dbReference type="Proteomes" id="UP000037425"/>
    </source>
</evidence>
<dbReference type="AlphaFoldDB" id="A0A0L8C7A7"/>
<sequence length="118" mass="13325">MRSQDRKDPAMRMGWGNIVQVYFFDLYWGDERFVDEDGISHFDEGSALYYGQRIADRIGRDADYGSLKVHIRSGNGELLAMIAPSNGRGREQDALIGRRSLGVFHRPVDVHPALSALI</sequence>
<dbReference type="PATRIC" id="fig|106592.7.peg.822"/>
<accession>A0A0L8C7A7</accession>
<organism evidence="1 2">
    <name type="scientific">Ensifer adhaerens</name>
    <name type="common">Sinorhizobium morelense</name>
    <dbReference type="NCBI Taxonomy" id="106592"/>
    <lineage>
        <taxon>Bacteria</taxon>
        <taxon>Pseudomonadati</taxon>
        <taxon>Pseudomonadota</taxon>
        <taxon>Alphaproteobacteria</taxon>
        <taxon>Hyphomicrobiales</taxon>
        <taxon>Rhizobiaceae</taxon>
        <taxon>Sinorhizobium/Ensifer group</taxon>
        <taxon>Ensifer</taxon>
    </lineage>
</organism>
<protein>
    <submittedName>
        <fullName evidence="1">Uncharacterized protein</fullName>
    </submittedName>
</protein>
<comment type="caution">
    <text evidence="1">The sequence shown here is derived from an EMBL/GenBank/DDBJ whole genome shotgun (WGS) entry which is preliminary data.</text>
</comment>
<dbReference type="EMBL" id="LGAP01000001">
    <property type="protein sequence ID" value="KOF22648.1"/>
    <property type="molecule type" value="Genomic_DNA"/>
</dbReference>
<dbReference type="Proteomes" id="UP000037425">
    <property type="component" value="Unassembled WGS sequence"/>
</dbReference>
<proteinExistence type="predicted"/>